<organism evidence="1 2">
    <name type="scientific">Streptomyces calidiresistens</name>
    <dbReference type="NCBI Taxonomy" id="1485586"/>
    <lineage>
        <taxon>Bacteria</taxon>
        <taxon>Bacillati</taxon>
        <taxon>Actinomycetota</taxon>
        <taxon>Actinomycetes</taxon>
        <taxon>Kitasatosporales</taxon>
        <taxon>Streptomycetaceae</taxon>
        <taxon>Streptomyces</taxon>
    </lineage>
</organism>
<evidence type="ECO:0000313" key="1">
    <source>
        <dbReference type="EMBL" id="MBB0228297.1"/>
    </source>
</evidence>
<sequence length="139" mass="15606">MTARLSLYQKAENELYKMDSSVKTKFYDFCHQFRLNPDHPSLDLKPLKGDGRIHRAKIDRSYRALLARAGSGADGVQQWLIVAVRHRKDVYEELSVAINRITGEIEFVDLGVVGQSVLQRAGLQLTPSPDEQDAPVAPT</sequence>
<reference evidence="2" key="1">
    <citation type="submission" date="2019-10" db="EMBL/GenBank/DDBJ databases">
        <title>Streptomyces sp. nov., a novel actinobacterium isolated from alkaline environment.</title>
        <authorList>
            <person name="Golinska P."/>
        </authorList>
    </citation>
    <scope>NUCLEOTIDE SEQUENCE [LARGE SCALE GENOMIC DNA]</scope>
    <source>
        <strain evidence="2">DSM 42108</strain>
    </source>
</reference>
<dbReference type="Proteomes" id="UP000530234">
    <property type="component" value="Unassembled WGS sequence"/>
</dbReference>
<keyword evidence="1" id="KW-0067">ATP-binding</keyword>
<keyword evidence="1" id="KW-0547">Nucleotide-binding</keyword>
<keyword evidence="1" id="KW-0378">Hydrolase</keyword>
<dbReference type="EMBL" id="VKHS01000018">
    <property type="protein sequence ID" value="MBB0228297.1"/>
    <property type="molecule type" value="Genomic_DNA"/>
</dbReference>
<protein>
    <submittedName>
        <fullName evidence="1">DNA helicase</fullName>
    </submittedName>
</protein>
<feature type="non-terminal residue" evidence="1">
    <location>
        <position position="139"/>
    </location>
</feature>
<dbReference type="GO" id="GO:0004386">
    <property type="term" value="F:helicase activity"/>
    <property type="evidence" value="ECO:0007669"/>
    <property type="project" value="UniProtKB-KW"/>
</dbReference>
<comment type="caution">
    <text evidence="1">The sequence shown here is derived from an EMBL/GenBank/DDBJ whole genome shotgun (WGS) entry which is preliminary data.</text>
</comment>
<dbReference type="InterPro" id="IPR035093">
    <property type="entry name" value="RelE/ParE_toxin_dom_sf"/>
</dbReference>
<dbReference type="RefSeq" id="WP_369075283.1">
    <property type="nucleotide sequence ID" value="NZ_VKHS01000018.1"/>
</dbReference>
<accession>A0A7W3SZT1</accession>
<dbReference type="Gene3D" id="3.30.2310.20">
    <property type="entry name" value="RelE-like"/>
    <property type="match status" value="1"/>
</dbReference>
<keyword evidence="2" id="KW-1185">Reference proteome</keyword>
<proteinExistence type="predicted"/>
<gene>
    <name evidence="1" type="ORF">FOE67_01890</name>
</gene>
<evidence type="ECO:0000313" key="2">
    <source>
        <dbReference type="Proteomes" id="UP000530234"/>
    </source>
</evidence>
<keyword evidence="1" id="KW-0347">Helicase</keyword>
<name>A0A7W3SZT1_9ACTN</name>
<dbReference type="AlphaFoldDB" id="A0A7W3SZT1"/>
<dbReference type="SUPFAM" id="SSF143011">
    <property type="entry name" value="RelE-like"/>
    <property type="match status" value="1"/>
</dbReference>